<proteinExistence type="predicted"/>
<feature type="domain" description="Vps72/YL1 C-terminal" evidence="1">
    <location>
        <begin position="63"/>
        <end position="88"/>
    </location>
</feature>
<dbReference type="InterPro" id="IPR013272">
    <property type="entry name" value="Vps72/YL1_C"/>
</dbReference>
<evidence type="ECO:0000259" key="1">
    <source>
        <dbReference type="SMART" id="SM00993"/>
    </source>
</evidence>
<keyword evidence="3" id="KW-1185">Reference proteome</keyword>
<gene>
    <name evidence="2" type="ORF">H5410_020051</name>
</gene>
<evidence type="ECO:0000313" key="2">
    <source>
        <dbReference type="EMBL" id="KAG5608770.1"/>
    </source>
</evidence>
<name>A0A9J5Z7Z9_SOLCO</name>
<comment type="caution">
    <text evidence="2">The sequence shown here is derived from an EMBL/GenBank/DDBJ whole genome shotgun (WGS) entry which is preliminary data.</text>
</comment>
<dbReference type="EMBL" id="JACXVP010000004">
    <property type="protein sequence ID" value="KAG5608770.1"/>
    <property type="molecule type" value="Genomic_DNA"/>
</dbReference>
<organism evidence="2 3">
    <name type="scientific">Solanum commersonii</name>
    <name type="common">Commerson's wild potato</name>
    <name type="synonym">Commerson's nightshade</name>
    <dbReference type="NCBI Taxonomy" id="4109"/>
    <lineage>
        <taxon>Eukaryota</taxon>
        <taxon>Viridiplantae</taxon>
        <taxon>Streptophyta</taxon>
        <taxon>Embryophyta</taxon>
        <taxon>Tracheophyta</taxon>
        <taxon>Spermatophyta</taxon>
        <taxon>Magnoliopsida</taxon>
        <taxon>eudicotyledons</taxon>
        <taxon>Gunneridae</taxon>
        <taxon>Pentapetalae</taxon>
        <taxon>asterids</taxon>
        <taxon>lamiids</taxon>
        <taxon>Solanales</taxon>
        <taxon>Solanaceae</taxon>
        <taxon>Solanoideae</taxon>
        <taxon>Solaneae</taxon>
        <taxon>Solanum</taxon>
    </lineage>
</organism>
<dbReference type="Proteomes" id="UP000824120">
    <property type="component" value="Chromosome 4"/>
</dbReference>
<dbReference type="SMART" id="SM00993">
    <property type="entry name" value="YL1_C"/>
    <property type="match status" value="1"/>
</dbReference>
<evidence type="ECO:0000313" key="3">
    <source>
        <dbReference type="Proteomes" id="UP000824120"/>
    </source>
</evidence>
<dbReference type="Pfam" id="PF08265">
    <property type="entry name" value="YL1_C"/>
    <property type="match status" value="1"/>
</dbReference>
<sequence length="156" mass="18257">MADSTLLKYFQMFIDWPLMIIDWFHLYRPPEGSVCGYWVARTKAPGWCTIFTKYKSSNSVLIRICQFSRYRDPKTGLPYATKEAFKIIRERFSEESSRAREEKHMDELSQAISGLGFTSKRKRSIISNSRKTSYTPRVFAHCHKFPADDSMSEDSE</sequence>
<dbReference type="OrthoDB" id="78296at2759"/>
<reference evidence="2 3" key="1">
    <citation type="submission" date="2020-09" db="EMBL/GenBank/DDBJ databases">
        <title>De no assembly of potato wild relative species, Solanum commersonii.</title>
        <authorList>
            <person name="Cho K."/>
        </authorList>
    </citation>
    <scope>NUCLEOTIDE SEQUENCE [LARGE SCALE GENOMIC DNA]</scope>
    <source>
        <strain evidence="2">LZ3.2</strain>
        <tissue evidence="2">Leaf</tissue>
    </source>
</reference>
<dbReference type="AlphaFoldDB" id="A0A9J5Z7Z9"/>
<protein>
    <recommendedName>
        <fullName evidence="1">Vps72/YL1 C-terminal domain-containing protein</fullName>
    </recommendedName>
</protein>
<accession>A0A9J5Z7Z9</accession>